<evidence type="ECO:0000313" key="3">
    <source>
        <dbReference type="Ensembl" id="ENSCCRP00015000307.1"/>
    </source>
</evidence>
<dbReference type="GO" id="GO:0097176">
    <property type="term" value="P:epoxide metabolic process"/>
    <property type="evidence" value="ECO:0007669"/>
    <property type="project" value="TreeGrafter"/>
</dbReference>
<dbReference type="GO" id="GO:0019369">
    <property type="term" value="P:arachidonate metabolic process"/>
    <property type="evidence" value="ECO:0007669"/>
    <property type="project" value="TreeGrafter"/>
</dbReference>
<evidence type="ECO:0000256" key="1">
    <source>
        <dbReference type="ARBA" id="ARBA00010088"/>
    </source>
</evidence>
<keyword evidence="2" id="KW-0378">Hydrolase</keyword>
<evidence type="ECO:0000313" key="4">
    <source>
        <dbReference type="Proteomes" id="UP000694700"/>
    </source>
</evidence>
<evidence type="ECO:0008006" key="5">
    <source>
        <dbReference type="Google" id="ProtNLM"/>
    </source>
</evidence>
<comment type="similarity">
    <text evidence="1">Belongs to the peptidase S33 family.</text>
</comment>
<dbReference type="AlphaFoldDB" id="A0A8C1YES1"/>
<proteinExistence type="inferred from homology"/>
<dbReference type="GO" id="GO:0004301">
    <property type="term" value="F:epoxide hydrolase activity"/>
    <property type="evidence" value="ECO:0007669"/>
    <property type="project" value="TreeGrafter"/>
</dbReference>
<dbReference type="Ensembl" id="ENSCCRT00015000326.1">
    <property type="protein sequence ID" value="ENSCCRP00015000307.1"/>
    <property type="gene ID" value="ENSCCRG00015000208.1"/>
</dbReference>
<accession>A0A8C1YES1</accession>
<dbReference type="SUPFAM" id="SSF53474">
    <property type="entry name" value="alpha/beta-Hydrolases"/>
    <property type="match status" value="1"/>
</dbReference>
<name>A0A8C1YES1_CYPCA</name>
<protein>
    <recommendedName>
        <fullName evidence="5">Epoxide hydrolase 1</fullName>
    </recommendedName>
</protein>
<dbReference type="InterPro" id="IPR029058">
    <property type="entry name" value="AB_hydrolase_fold"/>
</dbReference>
<dbReference type="Gene3D" id="3.40.50.1820">
    <property type="entry name" value="alpha/beta hydrolase"/>
    <property type="match status" value="1"/>
</dbReference>
<dbReference type="PANTHER" id="PTHR21661:SF78">
    <property type="entry name" value="EPOXIDE HYDROLASE 1"/>
    <property type="match status" value="1"/>
</dbReference>
<organism evidence="3 4">
    <name type="scientific">Cyprinus carpio</name>
    <name type="common">Common carp</name>
    <dbReference type="NCBI Taxonomy" id="7962"/>
    <lineage>
        <taxon>Eukaryota</taxon>
        <taxon>Metazoa</taxon>
        <taxon>Chordata</taxon>
        <taxon>Craniata</taxon>
        <taxon>Vertebrata</taxon>
        <taxon>Euteleostomi</taxon>
        <taxon>Actinopterygii</taxon>
        <taxon>Neopterygii</taxon>
        <taxon>Teleostei</taxon>
        <taxon>Ostariophysi</taxon>
        <taxon>Cypriniformes</taxon>
        <taxon>Cyprinidae</taxon>
        <taxon>Cyprininae</taxon>
        <taxon>Cyprinus</taxon>
    </lineage>
</organism>
<reference evidence="3" key="1">
    <citation type="submission" date="2025-08" db="UniProtKB">
        <authorList>
            <consortium name="Ensembl"/>
        </authorList>
    </citation>
    <scope>IDENTIFICATION</scope>
</reference>
<sequence>MENSPAVLFIISHEGFNTLEAAHIFHKLMERLGFTEFYVQGGDWGAFITNNMAQMKPDLGHFLSLVIGCYLLFLEGLRESLHIQATKPNTAFGLAAYILEKFSSWTDLGNRDFEDGGLKSLEVLISSLRMCVSMCLYREKLRQSQDKRTSVYVPSAFPDELLPCAGAWLVSRFTDVRSFTYMPRGGHFTAFEEPQLMAQDIIQFVEKVESKSHN</sequence>
<dbReference type="Proteomes" id="UP000694700">
    <property type="component" value="Unplaced"/>
</dbReference>
<evidence type="ECO:0000256" key="2">
    <source>
        <dbReference type="ARBA" id="ARBA00022801"/>
    </source>
</evidence>
<dbReference type="PANTHER" id="PTHR21661">
    <property type="entry name" value="EPOXIDE HYDROLASE 1-RELATED"/>
    <property type="match status" value="1"/>
</dbReference>